<name>A0A5D2VID2_GOSMU</name>
<evidence type="ECO:0000313" key="3">
    <source>
        <dbReference type="Proteomes" id="UP000323597"/>
    </source>
</evidence>
<keyword evidence="1" id="KW-0732">Signal</keyword>
<gene>
    <name evidence="2" type="ORF">E1A91_D03G038700v1</name>
</gene>
<dbReference type="EMBL" id="CM017651">
    <property type="protein sequence ID" value="TYI89208.1"/>
    <property type="molecule type" value="Genomic_DNA"/>
</dbReference>
<protein>
    <submittedName>
        <fullName evidence="2">Uncharacterized protein</fullName>
    </submittedName>
</protein>
<evidence type="ECO:0000256" key="1">
    <source>
        <dbReference type="SAM" id="SignalP"/>
    </source>
</evidence>
<dbReference type="AlphaFoldDB" id="A0A5D2VID2"/>
<organism evidence="2 3">
    <name type="scientific">Gossypium mustelinum</name>
    <name type="common">Cotton</name>
    <name type="synonym">Gossypium caicoense</name>
    <dbReference type="NCBI Taxonomy" id="34275"/>
    <lineage>
        <taxon>Eukaryota</taxon>
        <taxon>Viridiplantae</taxon>
        <taxon>Streptophyta</taxon>
        <taxon>Embryophyta</taxon>
        <taxon>Tracheophyta</taxon>
        <taxon>Spermatophyta</taxon>
        <taxon>Magnoliopsida</taxon>
        <taxon>eudicotyledons</taxon>
        <taxon>Gunneridae</taxon>
        <taxon>Pentapetalae</taxon>
        <taxon>rosids</taxon>
        <taxon>malvids</taxon>
        <taxon>Malvales</taxon>
        <taxon>Malvaceae</taxon>
        <taxon>Malvoideae</taxon>
        <taxon>Gossypium</taxon>
    </lineage>
</organism>
<proteinExistence type="predicted"/>
<dbReference type="Proteomes" id="UP000323597">
    <property type="component" value="Chromosome D03"/>
</dbReference>
<accession>A0A5D2VID2</accession>
<reference evidence="2 3" key="1">
    <citation type="submission" date="2019-07" db="EMBL/GenBank/DDBJ databases">
        <title>WGS assembly of Gossypium mustelinum.</title>
        <authorList>
            <person name="Chen Z.J."/>
            <person name="Sreedasyam A."/>
            <person name="Ando A."/>
            <person name="Song Q."/>
            <person name="De L."/>
            <person name="Hulse-Kemp A."/>
            <person name="Ding M."/>
            <person name="Ye W."/>
            <person name="Kirkbride R."/>
            <person name="Jenkins J."/>
            <person name="Plott C."/>
            <person name="Lovell J."/>
            <person name="Lin Y.-M."/>
            <person name="Vaughn R."/>
            <person name="Liu B."/>
            <person name="Li W."/>
            <person name="Simpson S."/>
            <person name="Scheffler B."/>
            <person name="Saski C."/>
            <person name="Grover C."/>
            <person name="Hu G."/>
            <person name="Conover J."/>
            <person name="Carlson J."/>
            <person name="Shu S."/>
            <person name="Boston L."/>
            <person name="Williams M."/>
            <person name="Peterson D."/>
            <person name="Mcgee K."/>
            <person name="Jones D."/>
            <person name="Wendel J."/>
            <person name="Stelly D."/>
            <person name="Grimwood J."/>
            <person name="Schmutz J."/>
        </authorList>
    </citation>
    <scope>NUCLEOTIDE SEQUENCE [LARGE SCALE GENOMIC DNA]</scope>
    <source>
        <strain evidence="2">1408120.09</strain>
    </source>
</reference>
<evidence type="ECO:0000313" key="2">
    <source>
        <dbReference type="EMBL" id="TYI89208.1"/>
    </source>
</evidence>
<keyword evidence="3" id="KW-1185">Reference proteome</keyword>
<feature type="chain" id="PRO_5023107715" evidence="1">
    <location>
        <begin position="22"/>
        <end position="55"/>
    </location>
</feature>
<sequence>MKKSTFFFFSLAVLPIFSLQARSCGRKKQWGRRLEMTTMIGNDGKKQWGRRNCEN</sequence>
<feature type="signal peptide" evidence="1">
    <location>
        <begin position="1"/>
        <end position="21"/>
    </location>
</feature>